<dbReference type="GO" id="GO:0000776">
    <property type="term" value="C:kinetochore"/>
    <property type="evidence" value="ECO:0007669"/>
    <property type="project" value="TreeGrafter"/>
</dbReference>
<dbReference type="SMART" id="SM00220">
    <property type="entry name" value="S_TKc"/>
    <property type="match status" value="1"/>
</dbReference>
<dbReference type="PROSITE" id="PS50011">
    <property type="entry name" value="PROTEIN_KINASE_DOM"/>
    <property type="match status" value="1"/>
</dbReference>
<dbReference type="InterPro" id="IPR036947">
    <property type="entry name" value="POLO_box_dom_sf"/>
</dbReference>
<reference evidence="12 13" key="1">
    <citation type="submission" date="2019-10" db="EMBL/GenBank/DDBJ databases">
        <authorList>
            <person name="Palmer J.M."/>
        </authorList>
    </citation>
    <scope>NUCLEOTIDE SEQUENCE [LARGE SCALE GENOMIC DNA]</scope>
    <source>
        <strain evidence="12 13">TWF696</strain>
    </source>
</reference>
<dbReference type="PANTHER" id="PTHR24345:SF0">
    <property type="entry name" value="CELL CYCLE SERINE_THREONINE-PROTEIN KINASE CDC5_MSD2"/>
    <property type="match status" value="1"/>
</dbReference>
<dbReference type="CDD" id="cd14099">
    <property type="entry name" value="STKc_PLK"/>
    <property type="match status" value="1"/>
</dbReference>
<keyword evidence="3" id="KW-0677">Repeat</keyword>
<dbReference type="Gene3D" id="3.30.200.20">
    <property type="entry name" value="Phosphorylase Kinase, domain 1"/>
    <property type="match status" value="1"/>
</dbReference>
<dbReference type="SUPFAM" id="SSF56112">
    <property type="entry name" value="Protein kinase-like (PK-like)"/>
    <property type="match status" value="1"/>
</dbReference>
<dbReference type="GO" id="GO:0005737">
    <property type="term" value="C:cytoplasm"/>
    <property type="evidence" value="ECO:0007669"/>
    <property type="project" value="TreeGrafter"/>
</dbReference>
<evidence type="ECO:0000256" key="8">
    <source>
        <dbReference type="RuleBase" id="RU361162"/>
    </source>
</evidence>
<comment type="catalytic activity">
    <reaction evidence="8">
        <text>L-threonyl-[protein] + ATP = O-phospho-L-threonyl-[protein] + ADP + H(+)</text>
        <dbReference type="Rhea" id="RHEA:46608"/>
        <dbReference type="Rhea" id="RHEA-COMP:11060"/>
        <dbReference type="Rhea" id="RHEA-COMP:11605"/>
        <dbReference type="ChEBI" id="CHEBI:15378"/>
        <dbReference type="ChEBI" id="CHEBI:30013"/>
        <dbReference type="ChEBI" id="CHEBI:30616"/>
        <dbReference type="ChEBI" id="CHEBI:61977"/>
        <dbReference type="ChEBI" id="CHEBI:456216"/>
        <dbReference type="EC" id="2.7.11.21"/>
    </reaction>
</comment>
<sequence length="927" mass="102419">MAQLFRKAYSSLTSQPAAYPSNFTTATSTPEDMAQLPSKQKVALAATRRGQALAPVPPSVQNVRASEDRHHHHNHNAAAPKTPEKKKEPKDRKKNLPDTPPPVISDSRRGMDYARGKSLGEGGFARCFEVQNPDGDIYAAKVVSKKSLSSQRMKSKFLGELQVHKTMEHPNIVRFKECFEDPQNVYMILELCSNKSLMDLLRKRKFFTEPEARFFLIQMLGAVKYMHSRNVIHRDLKLGNIFLDSDLNVKIGDFGLAALLIDGTERKNTICGTPNYIAPEVLFGKEEGHSFEVDLWSLGIILYAMLVGKPPFQSGDVKEIYQKIKIATFSYPPNPPQEVSLEAKDLIKSLLSPDPRNRPTIDEIAEHPFFKTGYFPRQLPLGCMRAPPAWEETTTSPRIWNGNFKEVASRSGVGIGIEGVGARRGKGVEILPINEDDDEPMSNVVVQAPAGQKMIVAPVVLLSPASQRNNPNQRMIPEELSPKITKTRNMGAIKMPSRLNPLRELQQQRASKESSAFAPLQDGFRDLKISSDKNENAASSTNSTGYKLPSKLGQKGTILDSKIRAPKLPSVYANAANSVPRYSPTESDTASSASQQPAQRRSSSDTISSNNYQSNAVPNTSRQAVMENVKQTLASLSAFNKKTVHTLSPQPKETKAAIDQTSRSRATPPDVETGVWITKWVDYSNKYGVGYILNDDTTGTIFNDGTNVLMDFPRSGADAESTLMEYIAPKKATRTTLPLKDATRFRSSGLADKAAICKKLGEFMLNKLGGSSSSEMESGPSSKRPFDPSQRNHVSHFVRISGGTGADGKELVYAVFRLDEGGFQINFPDHFKIVLHHNGRTIRFFDQSKIVYTVSLEELFTLAHSKRQTGVAVLLSKNNIHEKMQIFQSILEGWLACDAKTGEWLRKGQKFAIGDIVIAIGGYGDSA</sequence>
<feature type="compositionally biased region" description="Polar residues" evidence="9">
    <location>
        <begin position="605"/>
        <end position="622"/>
    </location>
</feature>
<dbReference type="PROSITE" id="PS00107">
    <property type="entry name" value="PROTEIN_KINASE_ATP"/>
    <property type="match status" value="1"/>
</dbReference>
<keyword evidence="6 7" id="KW-0067">ATP-binding</keyword>
<dbReference type="GO" id="GO:0000922">
    <property type="term" value="C:spindle pole"/>
    <property type="evidence" value="ECO:0007669"/>
    <property type="project" value="TreeGrafter"/>
</dbReference>
<name>A0AAV9U218_9PEZI</name>
<dbReference type="GO" id="GO:0007052">
    <property type="term" value="P:mitotic spindle organization"/>
    <property type="evidence" value="ECO:0007669"/>
    <property type="project" value="TreeGrafter"/>
</dbReference>
<dbReference type="InterPro" id="IPR008271">
    <property type="entry name" value="Ser/Thr_kinase_AS"/>
</dbReference>
<organism evidence="12 13">
    <name type="scientific">Orbilia brochopaga</name>
    <dbReference type="NCBI Taxonomy" id="3140254"/>
    <lineage>
        <taxon>Eukaryota</taxon>
        <taxon>Fungi</taxon>
        <taxon>Dikarya</taxon>
        <taxon>Ascomycota</taxon>
        <taxon>Pezizomycotina</taxon>
        <taxon>Orbiliomycetes</taxon>
        <taxon>Orbiliales</taxon>
        <taxon>Orbiliaceae</taxon>
        <taxon>Orbilia</taxon>
    </lineage>
</organism>
<dbReference type="SUPFAM" id="SSF82615">
    <property type="entry name" value="Polo-box domain"/>
    <property type="match status" value="2"/>
</dbReference>
<feature type="compositionally biased region" description="Basic and acidic residues" evidence="9">
    <location>
        <begin position="82"/>
        <end position="96"/>
    </location>
</feature>
<comment type="similarity">
    <text evidence="8">Belongs to the protein kinase superfamily. Ser/Thr protein kinase family. CDC5/Polo subfamily.</text>
</comment>
<keyword evidence="13" id="KW-1185">Reference proteome</keyword>
<dbReference type="EC" id="2.7.11.21" evidence="8"/>
<protein>
    <recommendedName>
        <fullName evidence="8">Serine/threonine-protein kinase</fullName>
        <ecNumber evidence="8">2.7.11.21</ecNumber>
    </recommendedName>
</protein>
<keyword evidence="2 8" id="KW-0808">Transferase</keyword>
<dbReference type="GO" id="GO:0004674">
    <property type="term" value="F:protein serine/threonine kinase activity"/>
    <property type="evidence" value="ECO:0007669"/>
    <property type="project" value="UniProtKB-KW"/>
</dbReference>
<evidence type="ECO:0000313" key="13">
    <source>
        <dbReference type="Proteomes" id="UP001375240"/>
    </source>
</evidence>
<dbReference type="InterPro" id="IPR011009">
    <property type="entry name" value="Kinase-like_dom_sf"/>
</dbReference>
<dbReference type="GO" id="GO:0005524">
    <property type="term" value="F:ATP binding"/>
    <property type="evidence" value="ECO:0007669"/>
    <property type="project" value="UniProtKB-UniRule"/>
</dbReference>
<evidence type="ECO:0000256" key="4">
    <source>
        <dbReference type="ARBA" id="ARBA00022741"/>
    </source>
</evidence>
<dbReference type="Pfam" id="PF00659">
    <property type="entry name" value="POLO_box"/>
    <property type="match status" value="2"/>
</dbReference>
<dbReference type="PANTHER" id="PTHR24345">
    <property type="entry name" value="SERINE/THREONINE-PROTEIN KINASE PLK"/>
    <property type="match status" value="1"/>
</dbReference>
<evidence type="ECO:0000256" key="2">
    <source>
        <dbReference type="ARBA" id="ARBA00022679"/>
    </source>
</evidence>
<dbReference type="InterPro" id="IPR000719">
    <property type="entry name" value="Prot_kinase_dom"/>
</dbReference>
<dbReference type="InterPro" id="IPR033695">
    <property type="entry name" value="POLO_box_2"/>
</dbReference>
<feature type="compositionally biased region" description="Low complexity" evidence="9">
    <location>
        <begin position="770"/>
        <end position="782"/>
    </location>
</feature>
<feature type="domain" description="POLO box" evidence="11">
    <location>
        <begin position="676"/>
        <end position="766"/>
    </location>
</feature>
<evidence type="ECO:0000256" key="5">
    <source>
        <dbReference type="ARBA" id="ARBA00022777"/>
    </source>
</evidence>
<dbReference type="InterPro" id="IPR000959">
    <property type="entry name" value="POLO_box_dom"/>
</dbReference>
<dbReference type="GO" id="GO:0005816">
    <property type="term" value="C:spindle pole body"/>
    <property type="evidence" value="ECO:0007669"/>
    <property type="project" value="TreeGrafter"/>
</dbReference>
<feature type="region of interest" description="Disordered" evidence="9">
    <location>
        <begin position="529"/>
        <end position="552"/>
    </location>
</feature>
<evidence type="ECO:0000256" key="1">
    <source>
        <dbReference type="ARBA" id="ARBA00022527"/>
    </source>
</evidence>
<dbReference type="PROSITE" id="PS00108">
    <property type="entry name" value="PROTEIN_KINASE_ST"/>
    <property type="match status" value="1"/>
</dbReference>
<evidence type="ECO:0000259" key="10">
    <source>
        <dbReference type="PROSITE" id="PS50011"/>
    </source>
</evidence>
<feature type="region of interest" description="Disordered" evidence="9">
    <location>
        <begin position="578"/>
        <end position="622"/>
    </location>
</feature>
<feature type="region of interest" description="Disordered" evidence="9">
    <location>
        <begin position="648"/>
        <end position="669"/>
    </location>
</feature>
<dbReference type="FunFam" id="1.10.510.10:FF:000571">
    <property type="entry name" value="Maternal embryonic leucine zipper kinase"/>
    <property type="match status" value="1"/>
</dbReference>
<evidence type="ECO:0000256" key="3">
    <source>
        <dbReference type="ARBA" id="ARBA00022737"/>
    </source>
</evidence>
<dbReference type="InterPro" id="IPR017441">
    <property type="entry name" value="Protein_kinase_ATP_BS"/>
</dbReference>
<feature type="compositionally biased region" description="Polar residues" evidence="9">
    <location>
        <begin position="536"/>
        <end position="545"/>
    </location>
</feature>
<dbReference type="Pfam" id="PF00069">
    <property type="entry name" value="Pkinase"/>
    <property type="match status" value="1"/>
</dbReference>
<dbReference type="GO" id="GO:0005634">
    <property type="term" value="C:nucleus"/>
    <property type="evidence" value="ECO:0007669"/>
    <property type="project" value="TreeGrafter"/>
</dbReference>
<keyword evidence="4 7" id="KW-0547">Nucleotide-binding</keyword>
<feature type="domain" description="Protein kinase" evidence="10">
    <location>
        <begin position="113"/>
        <end position="370"/>
    </location>
</feature>
<feature type="compositionally biased region" description="Polar residues" evidence="9">
    <location>
        <begin position="10"/>
        <end position="30"/>
    </location>
</feature>
<feature type="compositionally biased region" description="Low complexity" evidence="9">
    <location>
        <begin position="590"/>
        <end position="601"/>
    </location>
</feature>
<proteinExistence type="inferred from homology"/>
<evidence type="ECO:0000256" key="9">
    <source>
        <dbReference type="SAM" id="MobiDB-lite"/>
    </source>
</evidence>
<keyword evidence="5 8" id="KW-0418">Kinase</keyword>
<feature type="region of interest" description="Disordered" evidence="9">
    <location>
        <begin position="770"/>
        <end position="790"/>
    </location>
</feature>
<dbReference type="Proteomes" id="UP001375240">
    <property type="component" value="Unassembled WGS sequence"/>
</dbReference>
<dbReference type="Gene3D" id="1.10.510.10">
    <property type="entry name" value="Transferase(Phosphotransferase) domain 1"/>
    <property type="match status" value="1"/>
</dbReference>
<dbReference type="EMBL" id="JAVHNQ010000014">
    <property type="protein sequence ID" value="KAK6332771.1"/>
    <property type="molecule type" value="Genomic_DNA"/>
</dbReference>
<gene>
    <name evidence="12" type="primary">CDC5</name>
    <name evidence="12" type="ORF">TWF696_002794</name>
</gene>
<dbReference type="InterPro" id="IPR033701">
    <property type="entry name" value="POLO_box_1"/>
</dbReference>
<dbReference type="AlphaFoldDB" id="A0AAV9U218"/>
<evidence type="ECO:0000313" key="12">
    <source>
        <dbReference type="EMBL" id="KAK6332771.1"/>
    </source>
</evidence>
<comment type="caution">
    <text evidence="12">The sequence shown here is derived from an EMBL/GenBank/DDBJ whole genome shotgun (WGS) entry which is preliminary data.</text>
</comment>
<dbReference type="FunFam" id="3.30.200.20:FF:000091">
    <property type="entry name" value="Serine/threonine-protein kinase PLK"/>
    <property type="match status" value="1"/>
</dbReference>
<dbReference type="Gene3D" id="3.30.1120.30">
    <property type="entry name" value="POLO box domain"/>
    <property type="match status" value="2"/>
</dbReference>
<keyword evidence="1 8" id="KW-0723">Serine/threonine-protein kinase</keyword>
<dbReference type="CDD" id="cd13117">
    <property type="entry name" value="POLO_box_2"/>
    <property type="match status" value="1"/>
</dbReference>
<feature type="binding site" evidence="7">
    <location>
        <position position="141"/>
    </location>
    <ligand>
        <name>ATP</name>
        <dbReference type="ChEBI" id="CHEBI:30616"/>
    </ligand>
</feature>
<evidence type="ECO:0000259" key="11">
    <source>
        <dbReference type="PROSITE" id="PS50078"/>
    </source>
</evidence>
<feature type="region of interest" description="Disordered" evidence="9">
    <location>
        <begin position="1"/>
        <end position="110"/>
    </location>
</feature>
<evidence type="ECO:0000256" key="7">
    <source>
        <dbReference type="PROSITE-ProRule" id="PRU10141"/>
    </source>
</evidence>
<dbReference type="PROSITE" id="PS50078">
    <property type="entry name" value="POLO_BOX"/>
    <property type="match status" value="1"/>
</dbReference>
<evidence type="ECO:0000256" key="6">
    <source>
        <dbReference type="ARBA" id="ARBA00022840"/>
    </source>
</evidence>
<dbReference type="CDD" id="cd13118">
    <property type="entry name" value="POLO_box_1"/>
    <property type="match status" value="1"/>
</dbReference>
<accession>A0AAV9U218</accession>